<feature type="signal peptide" evidence="1">
    <location>
        <begin position="1"/>
        <end position="18"/>
    </location>
</feature>
<reference evidence="3" key="1">
    <citation type="submission" date="2022-03" db="EMBL/GenBank/DDBJ databases">
        <authorList>
            <person name="Sayadi A."/>
        </authorList>
    </citation>
    <scope>NUCLEOTIDE SEQUENCE</scope>
</reference>
<proteinExistence type="predicted"/>
<sequence length="83" mass="8748">MKTCFVIFCFALIAIASAAPSGKDNGQEEQMTQEQVAEILKYVIPPWVTCVNLNCRLGCIESGAVSGYCAAGSCQCVIPSPTA</sequence>
<evidence type="ECO:0000313" key="3">
    <source>
        <dbReference type="EMBL" id="CAH2006104.1"/>
    </source>
</evidence>
<accession>A0A9P0Q0Z7</accession>
<keyword evidence="4" id="KW-1185">Reference proteome</keyword>
<dbReference type="EMBL" id="CAKOFQ010007670">
    <property type="protein sequence ID" value="CAH2006104.1"/>
    <property type="molecule type" value="Genomic_DNA"/>
</dbReference>
<organism evidence="3 4">
    <name type="scientific">Acanthoscelides obtectus</name>
    <name type="common">Bean weevil</name>
    <name type="synonym">Bruchus obtectus</name>
    <dbReference type="NCBI Taxonomy" id="200917"/>
    <lineage>
        <taxon>Eukaryota</taxon>
        <taxon>Metazoa</taxon>
        <taxon>Ecdysozoa</taxon>
        <taxon>Arthropoda</taxon>
        <taxon>Hexapoda</taxon>
        <taxon>Insecta</taxon>
        <taxon>Pterygota</taxon>
        <taxon>Neoptera</taxon>
        <taxon>Endopterygota</taxon>
        <taxon>Coleoptera</taxon>
        <taxon>Polyphaga</taxon>
        <taxon>Cucujiformia</taxon>
        <taxon>Chrysomeloidea</taxon>
        <taxon>Chrysomelidae</taxon>
        <taxon>Bruchinae</taxon>
        <taxon>Bruchini</taxon>
        <taxon>Acanthoscelides</taxon>
    </lineage>
</organism>
<comment type="caution">
    <text evidence="3">The sequence shown here is derived from an EMBL/GenBank/DDBJ whole genome shotgun (WGS) entry which is preliminary data.</text>
</comment>
<protein>
    <submittedName>
        <fullName evidence="3">Uncharacterized protein</fullName>
    </submittedName>
</protein>
<keyword evidence="1" id="KW-0732">Signal</keyword>
<evidence type="ECO:0000256" key="1">
    <source>
        <dbReference type="SAM" id="SignalP"/>
    </source>
</evidence>
<name>A0A9P0Q0Z7_ACAOB</name>
<dbReference type="AlphaFoldDB" id="A0A9P0Q0Z7"/>
<gene>
    <name evidence="2" type="ORF">ACAOBT_LOCUS15097</name>
    <name evidence="3" type="ORF">ACAOBT_LOCUS28911</name>
</gene>
<evidence type="ECO:0000313" key="2">
    <source>
        <dbReference type="EMBL" id="CAH1982577.1"/>
    </source>
</evidence>
<dbReference type="EMBL" id="CAKOFQ010006923">
    <property type="protein sequence ID" value="CAH1982577.1"/>
    <property type="molecule type" value="Genomic_DNA"/>
</dbReference>
<feature type="chain" id="PRO_5040652890" evidence="1">
    <location>
        <begin position="19"/>
        <end position="83"/>
    </location>
</feature>
<dbReference type="Proteomes" id="UP001152888">
    <property type="component" value="Unassembled WGS sequence"/>
</dbReference>
<evidence type="ECO:0000313" key="4">
    <source>
        <dbReference type="Proteomes" id="UP001152888"/>
    </source>
</evidence>